<comment type="caution">
    <text evidence="1">The sequence shown here is derived from an EMBL/GenBank/DDBJ whole genome shotgun (WGS) entry which is preliminary data.</text>
</comment>
<protein>
    <submittedName>
        <fullName evidence="1">Uncharacterized protein</fullName>
    </submittedName>
</protein>
<gene>
    <name evidence="1" type="ORF">B0H16DRAFT_413702</name>
</gene>
<sequence>MPPNFPLCLPVSHLSHPPSPAIMSTRADACGCDITKWVFAREDTIIAGMDLGAGPNRGAASEHGAFSFVTLQRPHTSPPRWSCSSESAPHSRRPLLQQAIAATSLTGSATAGQIFAFLGSKDTRRTGSAASPCAWSASSWWTQAAAAPPSRVLCRCRGSSSRSSRSWLSASSWWTQAAAAPPSHVLCRYWGSSSRSSRRPDGVRGCLRSTGNFLVDASGSAVADGIVSLIKSEYCECSTAVSLHLRHPDPPPRAPSARTATLFHYFRCLSITPGLAVSQCER</sequence>
<evidence type="ECO:0000313" key="1">
    <source>
        <dbReference type="EMBL" id="KAJ7718937.1"/>
    </source>
</evidence>
<name>A0AAD7MJ05_9AGAR</name>
<dbReference type="Proteomes" id="UP001215598">
    <property type="component" value="Unassembled WGS sequence"/>
</dbReference>
<dbReference type="AlphaFoldDB" id="A0AAD7MJ05"/>
<dbReference type="EMBL" id="JARKIB010000259">
    <property type="protein sequence ID" value="KAJ7718937.1"/>
    <property type="molecule type" value="Genomic_DNA"/>
</dbReference>
<reference evidence="1" key="1">
    <citation type="submission" date="2023-03" db="EMBL/GenBank/DDBJ databases">
        <title>Massive genome expansion in bonnet fungi (Mycena s.s.) driven by repeated elements and novel gene families across ecological guilds.</title>
        <authorList>
            <consortium name="Lawrence Berkeley National Laboratory"/>
            <person name="Harder C.B."/>
            <person name="Miyauchi S."/>
            <person name="Viragh M."/>
            <person name="Kuo A."/>
            <person name="Thoen E."/>
            <person name="Andreopoulos B."/>
            <person name="Lu D."/>
            <person name="Skrede I."/>
            <person name="Drula E."/>
            <person name="Henrissat B."/>
            <person name="Morin E."/>
            <person name="Kohler A."/>
            <person name="Barry K."/>
            <person name="LaButti K."/>
            <person name="Morin E."/>
            <person name="Salamov A."/>
            <person name="Lipzen A."/>
            <person name="Mereny Z."/>
            <person name="Hegedus B."/>
            <person name="Baldrian P."/>
            <person name="Stursova M."/>
            <person name="Weitz H."/>
            <person name="Taylor A."/>
            <person name="Grigoriev I.V."/>
            <person name="Nagy L.G."/>
            <person name="Martin F."/>
            <person name="Kauserud H."/>
        </authorList>
    </citation>
    <scope>NUCLEOTIDE SEQUENCE</scope>
    <source>
        <strain evidence="1">CBHHK182m</strain>
    </source>
</reference>
<accession>A0AAD7MJ05</accession>
<evidence type="ECO:0000313" key="2">
    <source>
        <dbReference type="Proteomes" id="UP001215598"/>
    </source>
</evidence>
<organism evidence="1 2">
    <name type="scientific">Mycena metata</name>
    <dbReference type="NCBI Taxonomy" id="1033252"/>
    <lineage>
        <taxon>Eukaryota</taxon>
        <taxon>Fungi</taxon>
        <taxon>Dikarya</taxon>
        <taxon>Basidiomycota</taxon>
        <taxon>Agaricomycotina</taxon>
        <taxon>Agaricomycetes</taxon>
        <taxon>Agaricomycetidae</taxon>
        <taxon>Agaricales</taxon>
        <taxon>Marasmiineae</taxon>
        <taxon>Mycenaceae</taxon>
        <taxon>Mycena</taxon>
    </lineage>
</organism>
<keyword evidence="2" id="KW-1185">Reference proteome</keyword>
<proteinExistence type="predicted"/>